<gene>
    <name evidence="9" type="ORF">CAMP_LOCUS14598</name>
</gene>
<keyword evidence="7" id="KW-0472">Membrane</keyword>
<comment type="caution">
    <text evidence="9">The sequence shown here is derived from an EMBL/GenBank/DDBJ whole genome shotgun (WGS) entry which is preliminary data.</text>
</comment>
<dbReference type="EMBL" id="CANHGI010000005">
    <property type="protein sequence ID" value="CAI5451961.1"/>
    <property type="molecule type" value="Genomic_DNA"/>
</dbReference>
<name>A0A9P1N8F6_9PELO</name>
<evidence type="ECO:0000256" key="6">
    <source>
        <dbReference type="ARBA" id="ARBA00022989"/>
    </source>
</evidence>
<dbReference type="EC" id="2.4.1.-" evidence="8"/>
<dbReference type="GO" id="GO:0016020">
    <property type="term" value="C:membrane"/>
    <property type="evidence" value="ECO:0007669"/>
    <property type="project" value="UniProtKB-SubCell"/>
</dbReference>
<evidence type="ECO:0000313" key="10">
    <source>
        <dbReference type="Proteomes" id="UP001152747"/>
    </source>
</evidence>
<reference evidence="9" key="1">
    <citation type="submission" date="2022-11" db="EMBL/GenBank/DDBJ databases">
        <authorList>
            <person name="Kikuchi T."/>
        </authorList>
    </citation>
    <scope>NUCLEOTIDE SEQUENCE</scope>
    <source>
        <strain evidence="9">PS1010</strain>
    </source>
</reference>
<evidence type="ECO:0000256" key="3">
    <source>
        <dbReference type="ARBA" id="ARBA00022676"/>
    </source>
</evidence>
<comment type="similarity">
    <text evidence="2 8">Belongs to the glycosyltransferase 92 family.</text>
</comment>
<evidence type="ECO:0000313" key="9">
    <source>
        <dbReference type="EMBL" id="CAI5451961.1"/>
    </source>
</evidence>
<dbReference type="Proteomes" id="UP001152747">
    <property type="component" value="Unassembled WGS sequence"/>
</dbReference>
<comment type="subcellular location">
    <subcellularLocation>
        <location evidence="1">Membrane</location>
        <topology evidence="1">Single-pass membrane protein</topology>
    </subcellularLocation>
</comment>
<dbReference type="OrthoDB" id="5801206at2759"/>
<evidence type="ECO:0000256" key="5">
    <source>
        <dbReference type="ARBA" id="ARBA00022692"/>
    </source>
</evidence>
<dbReference type="InterPro" id="IPR008166">
    <property type="entry name" value="Glyco_transf_92"/>
</dbReference>
<dbReference type="AlphaFoldDB" id="A0A9P1N8F6"/>
<dbReference type="Pfam" id="PF01697">
    <property type="entry name" value="Glyco_transf_92"/>
    <property type="match status" value="1"/>
</dbReference>
<evidence type="ECO:0000256" key="1">
    <source>
        <dbReference type="ARBA" id="ARBA00004167"/>
    </source>
</evidence>
<evidence type="ECO:0000256" key="8">
    <source>
        <dbReference type="RuleBase" id="RU366017"/>
    </source>
</evidence>
<organism evidence="9 10">
    <name type="scientific">Caenorhabditis angaria</name>
    <dbReference type="NCBI Taxonomy" id="860376"/>
    <lineage>
        <taxon>Eukaryota</taxon>
        <taxon>Metazoa</taxon>
        <taxon>Ecdysozoa</taxon>
        <taxon>Nematoda</taxon>
        <taxon>Chromadorea</taxon>
        <taxon>Rhabditida</taxon>
        <taxon>Rhabditina</taxon>
        <taxon>Rhabditomorpha</taxon>
        <taxon>Rhabditoidea</taxon>
        <taxon>Rhabditidae</taxon>
        <taxon>Peloderinae</taxon>
        <taxon>Caenorhabditis</taxon>
    </lineage>
</organism>
<dbReference type="GO" id="GO:0005737">
    <property type="term" value="C:cytoplasm"/>
    <property type="evidence" value="ECO:0007669"/>
    <property type="project" value="TreeGrafter"/>
</dbReference>
<dbReference type="PANTHER" id="PTHR21461">
    <property type="entry name" value="GLYCOSYLTRANSFERASE FAMILY 92 PROTEIN"/>
    <property type="match status" value="1"/>
</dbReference>
<keyword evidence="6" id="KW-1133">Transmembrane helix</keyword>
<dbReference type="GO" id="GO:0016757">
    <property type="term" value="F:glycosyltransferase activity"/>
    <property type="evidence" value="ECO:0007669"/>
    <property type="project" value="UniProtKB-UniRule"/>
</dbReference>
<sequence length="468" mass="55395">MNPNNRKSFLGNVIDNENAGDKSSIDYFLAVQPHQNIMKGASPDFHTDDFFHSDECNIESWNNIETNIIPNHDYHNLLMNSGLGRADILFNESPSPFSAFVYSDHIVVTLTSERNFSDVVYCRYYDCKMREMKGKHYESRHFPQSTVFCGRRKGAEYISITANLDDEAEFPIKLVRRNKKKLPHYFTVCLAPLYGEEQKFLQIADFIEYFKLQGATFFHIYVKNVSKYDRVLLDDYVRTGEVELIQVHDHYWRADFMWHRVQINDCHFRSKYFSKWTAFLDIDERIEMKKFPNLRIVDLLDQTTPNVSTLHFSVDWVIKDQISPAKYTNDAELKDNMVFRKFTNTSTKTDTWKQPKCIIRSEKIALMSIHHPPAVYDESKISVVNYRIAVVRHYRNIFHNLFPLQVKRMLEHGPWRQTHIAPWIAEKLTANIFKRIKYLYDIKTPPFELQQMYYANHGSEMSLEKIKQ</sequence>
<dbReference type="PANTHER" id="PTHR21461:SF8">
    <property type="entry name" value="DOLICHYL-PHOSPHATE-MANNOSE--PROTEIN MANNOSYLTRANSFERASE-RELATED"/>
    <property type="match status" value="1"/>
</dbReference>
<accession>A0A9P1N8F6</accession>
<keyword evidence="3 8" id="KW-0328">Glycosyltransferase</keyword>
<evidence type="ECO:0000256" key="4">
    <source>
        <dbReference type="ARBA" id="ARBA00022679"/>
    </source>
</evidence>
<keyword evidence="10" id="KW-1185">Reference proteome</keyword>
<evidence type="ECO:0000256" key="2">
    <source>
        <dbReference type="ARBA" id="ARBA00007647"/>
    </source>
</evidence>
<protein>
    <recommendedName>
        <fullName evidence="8">Glycosyltransferase family 92 protein</fullName>
        <ecNumber evidence="8">2.4.1.-</ecNumber>
    </recommendedName>
</protein>
<keyword evidence="5" id="KW-0812">Transmembrane</keyword>
<evidence type="ECO:0000256" key="7">
    <source>
        <dbReference type="ARBA" id="ARBA00023136"/>
    </source>
</evidence>
<keyword evidence="4 8" id="KW-0808">Transferase</keyword>
<proteinExistence type="inferred from homology"/>